<dbReference type="Pfam" id="PF11392">
    <property type="entry name" value="AllH"/>
    <property type="match status" value="1"/>
</dbReference>
<accession>A0A9E7ZIS1</accession>
<reference evidence="1" key="1">
    <citation type="submission" date="2022-08" db="EMBL/GenBank/DDBJ databases">
        <title>Complete Genome Sequences of 2 Bosea sp. soil isolates.</title>
        <authorList>
            <person name="Alvarez Arevalo M."/>
            <person name="Sterndorff E.B."/>
            <person name="Faurdal D."/>
            <person name="Joergensen T.S."/>
            <person name="Weber T."/>
        </authorList>
    </citation>
    <scope>NUCLEOTIDE SEQUENCE</scope>
    <source>
        <strain evidence="1">NBC_00436</strain>
    </source>
</reference>
<sequence>MTIQARSGDGAFLARVNGVTFAGVVHSAFRRAVNIACLADGELHTLVTDELDDGPNSLVVAVDDFLAMGICQGDSVRAGGGSLAIAGKAMVNVVGAVVWRTPVPETHCAAGLLRRRLAEAEATIWRNGTPGGFIEGMADTEVARLTTRMLHEGADGLALALGRGDTNAALAHAGRLIGLGPGLTPSGDDFLTGLLAARALCRRQADRGSDAFARGVIRLAKSATNPIAYAAIAKAARGEVRERVARLIIALGSAEAEPVSPALTQVLAIGSSSGTEIAFGVIRGLASLIDNGDWDHGHQDRH</sequence>
<evidence type="ECO:0000313" key="1">
    <source>
        <dbReference type="EMBL" id="UZF85628.1"/>
    </source>
</evidence>
<dbReference type="AlphaFoldDB" id="A0A9E7ZIS1"/>
<dbReference type="InterPro" id="IPR021530">
    <property type="entry name" value="AllH-like"/>
</dbReference>
<organism evidence="1">
    <name type="scientific">Bosea sp. NBC_00436</name>
    <dbReference type="NCBI Taxonomy" id="2969620"/>
    <lineage>
        <taxon>Bacteria</taxon>
        <taxon>Pseudomonadati</taxon>
        <taxon>Pseudomonadota</taxon>
        <taxon>Alphaproteobacteria</taxon>
        <taxon>Hyphomicrobiales</taxon>
        <taxon>Boseaceae</taxon>
        <taxon>Bosea</taxon>
    </lineage>
</organism>
<proteinExistence type="predicted"/>
<protein>
    <submittedName>
        <fullName evidence="1">DUF2877 domain-containing protein</fullName>
    </submittedName>
</protein>
<dbReference type="EMBL" id="CP102774">
    <property type="protein sequence ID" value="UZF85628.1"/>
    <property type="molecule type" value="Genomic_DNA"/>
</dbReference>
<gene>
    <name evidence="1" type="ORF">NWE54_17600</name>
</gene>
<name>A0A9E7ZIS1_9HYPH</name>